<dbReference type="AlphaFoldDB" id="A0A0A9CAH9"/>
<reference evidence="1" key="1">
    <citation type="submission" date="2014-09" db="EMBL/GenBank/DDBJ databases">
        <authorList>
            <person name="Magalhaes I.L.F."/>
            <person name="Oliveira U."/>
            <person name="Santos F.R."/>
            <person name="Vidigal T.H.D.A."/>
            <person name="Brescovit A.D."/>
            <person name="Santos A.J."/>
        </authorList>
    </citation>
    <scope>NUCLEOTIDE SEQUENCE</scope>
    <source>
        <tissue evidence="1">Shoot tissue taken approximately 20 cm above the soil surface</tissue>
    </source>
</reference>
<dbReference type="EMBL" id="GBRH01229388">
    <property type="protein sequence ID" value="JAD68507.1"/>
    <property type="molecule type" value="Transcribed_RNA"/>
</dbReference>
<protein>
    <submittedName>
        <fullName evidence="1">Uncharacterized protein</fullName>
    </submittedName>
</protein>
<accession>A0A0A9CAH9</accession>
<name>A0A0A9CAH9_ARUDO</name>
<proteinExistence type="predicted"/>
<sequence>MYLLLINSLTLHLGKEKKRNRHLQSVPCG</sequence>
<evidence type="ECO:0000313" key="1">
    <source>
        <dbReference type="EMBL" id="JAD68507.1"/>
    </source>
</evidence>
<reference evidence="1" key="2">
    <citation type="journal article" date="2015" name="Data Brief">
        <title>Shoot transcriptome of the giant reed, Arundo donax.</title>
        <authorList>
            <person name="Barrero R.A."/>
            <person name="Guerrero F.D."/>
            <person name="Moolhuijzen P."/>
            <person name="Goolsby J.A."/>
            <person name="Tidwell J."/>
            <person name="Bellgard S.E."/>
            <person name="Bellgard M.I."/>
        </authorList>
    </citation>
    <scope>NUCLEOTIDE SEQUENCE</scope>
    <source>
        <tissue evidence="1">Shoot tissue taken approximately 20 cm above the soil surface</tissue>
    </source>
</reference>
<organism evidence="1">
    <name type="scientific">Arundo donax</name>
    <name type="common">Giant reed</name>
    <name type="synonym">Donax arundinaceus</name>
    <dbReference type="NCBI Taxonomy" id="35708"/>
    <lineage>
        <taxon>Eukaryota</taxon>
        <taxon>Viridiplantae</taxon>
        <taxon>Streptophyta</taxon>
        <taxon>Embryophyta</taxon>
        <taxon>Tracheophyta</taxon>
        <taxon>Spermatophyta</taxon>
        <taxon>Magnoliopsida</taxon>
        <taxon>Liliopsida</taxon>
        <taxon>Poales</taxon>
        <taxon>Poaceae</taxon>
        <taxon>PACMAD clade</taxon>
        <taxon>Arundinoideae</taxon>
        <taxon>Arundineae</taxon>
        <taxon>Arundo</taxon>
    </lineage>
</organism>